<dbReference type="RefSeq" id="WP_301589426.1">
    <property type="nucleotide sequence ID" value="NZ_JAPFQI010000003.1"/>
</dbReference>
<dbReference type="EMBL" id="JAPFQI010000003">
    <property type="protein sequence ID" value="MCW8085527.1"/>
    <property type="molecule type" value="Genomic_DNA"/>
</dbReference>
<dbReference type="InterPro" id="IPR003018">
    <property type="entry name" value="GAF"/>
</dbReference>
<feature type="domain" description="GAF" evidence="1">
    <location>
        <begin position="33"/>
        <end position="151"/>
    </location>
</feature>
<sequence>MEAELRRVAAALAGPGQPQAGLAALDGALAACIGHRLFTVLVLDEARGVSRRFHSSQPDAYPVSGEKPIRRDSEFYGLVVEQGQPRICRNRDDIIRAFPDHELILSLGCDGAVNVPVRWDGRTLGALNLLHRAGHYTEEQLPQLSVFAALALAPILRTLEGRSL</sequence>
<organism evidence="2 3">
    <name type="scientific">Sabulicella glaciei</name>
    <dbReference type="NCBI Taxonomy" id="2984948"/>
    <lineage>
        <taxon>Bacteria</taxon>
        <taxon>Pseudomonadati</taxon>
        <taxon>Pseudomonadota</taxon>
        <taxon>Alphaproteobacteria</taxon>
        <taxon>Acetobacterales</taxon>
        <taxon>Acetobacteraceae</taxon>
        <taxon>Sabulicella</taxon>
    </lineage>
</organism>
<protein>
    <submittedName>
        <fullName evidence="2">GAF domain-containing protein</fullName>
    </submittedName>
</protein>
<dbReference type="InterPro" id="IPR029016">
    <property type="entry name" value="GAF-like_dom_sf"/>
</dbReference>
<evidence type="ECO:0000259" key="1">
    <source>
        <dbReference type="Pfam" id="PF13185"/>
    </source>
</evidence>
<evidence type="ECO:0000313" key="2">
    <source>
        <dbReference type="EMBL" id="MCW8085527.1"/>
    </source>
</evidence>
<comment type="caution">
    <text evidence="2">The sequence shown here is derived from an EMBL/GenBank/DDBJ whole genome shotgun (WGS) entry which is preliminary data.</text>
</comment>
<dbReference type="SUPFAM" id="SSF55781">
    <property type="entry name" value="GAF domain-like"/>
    <property type="match status" value="1"/>
</dbReference>
<keyword evidence="3" id="KW-1185">Reference proteome</keyword>
<evidence type="ECO:0000313" key="3">
    <source>
        <dbReference type="Proteomes" id="UP001526430"/>
    </source>
</evidence>
<dbReference type="Proteomes" id="UP001526430">
    <property type="component" value="Unassembled WGS sequence"/>
</dbReference>
<accession>A0ABT3NTN4</accession>
<proteinExistence type="predicted"/>
<reference evidence="2 3" key="1">
    <citation type="submission" date="2022-10" db="EMBL/GenBank/DDBJ databases">
        <title>Roseococcus glaciei nov., sp. nov., isolated from glacier.</title>
        <authorList>
            <person name="Liu Q."/>
            <person name="Xin Y.-H."/>
        </authorList>
    </citation>
    <scope>NUCLEOTIDE SEQUENCE [LARGE SCALE GENOMIC DNA]</scope>
    <source>
        <strain evidence="2 3">MDT2-1-1</strain>
    </source>
</reference>
<dbReference type="Gene3D" id="3.30.450.40">
    <property type="match status" value="1"/>
</dbReference>
<dbReference type="Pfam" id="PF13185">
    <property type="entry name" value="GAF_2"/>
    <property type="match status" value="1"/>
</dbReference>
<gene>
    <name evidence="2" type="ORF">OF850_07815</name>
</gene>
<name>A0ABT3NTN4_9PROT</name>